<gene>
    <name evidence="4" type="ORF">H4C47_06250</name>
</gene>
<dbReference type="Pfam" id="PF08362">
    <property type="entry name" value="TetR_C_3"/>
    <property type="match status" value="1"/>
</dbReference>
<dbReference type="RefSeq" id="WP_054899839.1">
    <property type="nucleotide sequence ID" value="NZ_CP060529.1"/>
</dbReference>
<dbReference type="GO" id="GO:0003700">
    <property type="term" value="F:DNA-binding transcription factor activity"/>
    <property type="evidence" value="ECO:0007669"/>
    <property type="project" value="TreeGrafter"/>
</dbReference>
<keyword evidence="1 2" id="KW-0238">DNA-binding</keyword>
<sequence length="212" mass="23105">MPFDLPRETPKAPTQPLADPVRTIILNAASEAFAQQGYAATKLSVIAALASLPRSNVLYYFKSKANIYIKVLEDIAPRYLQACAPFQGDDQPLEALSRTVTSMIGLFEGRPFASKVLLQELKEGGRRIPGDFLERWASQARENTACIRQWISNGQLAPVNPDHVLPSVWAIAQSCINRGCYATSGAEQGIDYQAATATSVRLLLNGLAPTSR</sequence>
<feature type="domain" description="HTH tetR-type" evidence="3">
    <location>
        <begin position="19"/>
        <end position="79"/>
    </location>
</feature>
<dbReference type="PRINTS" id="PR00455">
    <property type="entry name" value="HTHTETR"/>
</dbReference>
<dbReference type="PANTHER" id="PTHR30055">
    <property type="entry name" value="HTH-TYPE TRANSCRIPTIONAL REGULATOR RUTR"/>
    <property type="match status" value="1"/>
</dbReference>
<dbReference type="InterPro" id="IPR001647">
    <property type="entry name" value="HTH_TetR"/>
</dbReference>
<comment type="caution">
    <text evidence="4">The sequence shown here is derived from an EMBL/GenBank/DDBJ whole genome shotgun (WGS) entry which is preliminary data.</text>
</comment>
<feature type="DNA-binding region" description="H-T-H motif" evidence="2">
    <location>
        <begin position="42"/>
        <end position="61"/>
    </location>
</feature>
<accession>A0A7W2KYS1</accession>
<proteinExistence type="predicted"/>
<protein>
    <submittedName>
        <fullName evidence="4">TetR family transcriptional regulator C-terminal domain-containing protein</fullName>
    </submittedName>
</protein>
<dbReference type="AlphaFoldDB" id="A0A7W2KYS1"/>
<dbReference type="InterPro" id="IPR009057">
    <property type="entry name" value="Homeodomain-like_sf"/>
</dbReference>
<dbReference type="SUPFAM" id="SSF46689">
    <property type="entry name" value="Homeodomain-like"/>
    <property type="match status" value="1"/>
</dbReference>
<dbReference type="EMBL" id="JACGDG010000004">
    <property type="protein sequence ID" value="MBA6115324.1"/>
    <property type="molecule type" value="Genomic_DNA"/>
</dbReference>
<organism evidence="4 5">
    <name type="scientific">Pseudomonas putida</name>
    <name type="common">Arthrobacter siderocapsulatus</name>
    <dbReference type="NCBI Taxonomy" id="303"/>
    <lineage>
        <taxon>Bacteria</taxon>
        <taxon>Pseudomonadati</taxon>
        <taxon>Pseudomonadota</taxon>
        <taxon>Gammaproteobacteria</taxon>
        <taxon>Pseudomonadales</taxon>
        <taxon>Pseudomonadaceae</taxon>
        <taxon>Pseudomonas</taxon>
    </lineage>
</organism>
<dbReference type="InterPro" id="IPR036271">
    <property type="entry name" value="Tet_transcr_reg_TetR-rel_C_sf"/>
</dbReference>
<dbReference type="PROSITE" id="PS50977">
    <property type="entry name" value="HTH_TETR_2"/>
    <property type="match status" value="1"/>
</dbReference>
<dbReference type="Gene3D" id="1.10.357.10">
    <property type="entry name" value="Tetracycline Repressor, domain 2"/>
    <property type="match status" value="1"/>
</dbReference>
<name>A0A7W2KYS1_PSEPU</name>
<dbReference type="Gene3D" id="1.10.10.60">
    <property type="entry name" value="Homeodomain-like"/>
    <property type="match status" value="1"/>
</dbReference>
<dbReference type="SUPFAM" id="SSF48498">
    <property type="entry name" value="Tetracyclin repressor-like, C-terminal domain"/>
    <property type="match status" value="1"/>
</dbReference>
<evidence type="ECO:0000259" key="3">
    <source>
        <dbReference type="PROSITE" id="PS50977"/>
    </source>
</evidence>
<dbReference type="GO" id="GO:0045892">
    <property type="term" value="P:negative regulation of DNA-templated transcription"/>
    <property type="evidence" value="ECO:0007669"/>
    <property type="project" value="InterPro"/>
</dbReference>
<evidence type="ECO:0000313" key="4">
    <source>
        <dbReference type="EMBL" id="MBA6115324.1"/>
    </source>
</evidence>
<evidence type="ECO:0000256" key="1">
    <source>
        <dbReference type="ARBA" id="ARBA00023125"/>
    </source>
</evidence>
<dbReference type="InterPro" id="IPR050109">
    <property type="entry name" value="HTH-type_TetR-like_transc_reg"/>
</dbReference>
<dbReference type="PANTHER" id="PTHR30055:SF196">
    <property type="entry name" value="HTH-TYPE TRANSCRIPTIONAL REGULATOR RUTR"/>
    <property type="match status" value="1"/>
</dbReference>
<dbReference type="Pfam" id="PF00440">
    <property type="entry name" value="TetR_N"/>
    <property type="match status" value="1"/>
</dbReference>
<dbReference type="InterPro" id="IPR013573">
    <property type="entry name" value="Tscrpt_reg_YcdC_C"/>
</dbReference>
<evidence type="ECO:0000313" key="5">
    <source>
        <dbReference type="Proteomes" id="UP000553948"/>
    </source>
</evidence>
<dbReference type="GO" id="GO:0000976">
    <property type="term" value="F:transcription cis-regulatory region binding"/>
    <property type="evidence" value="ECO:0007669"/>
    <property type="project" value="TreeGrafter"/>
</dbReference>
<dbReference type="Proteomes" id="UP000553948">
    <property type="component" value="Unassembled WGS sequence"/>
</dbReference>
<reference evidence="4 5" key="1">
    <citation type="submission" date="2020-07" db="EMBL/GenBank/DDBJ databases">
        <title>Diversity of carbapenemase encoding genes among Pseudomonas putida group clinical isolates in a tertiary Brazilian hospital.</title>
        <authorList>
            <person name="Alberto-Lei F."/>
            <person name="Nodari C.S."/>
            <person name="Streling A.P."/>
            <person name="Paulino J.T."/>
            <person name="Bessa-Neto F.O."/>
            <person name="Cayo R."/>
            <person name="Gales A.C."/>
        </authorList>
    </citation>
    <scope>NUCLEOTIDE SEQUENCE [LARGE SCALE GENOMIC DNA]</scope>
    <source>
        <strain evidence="4 5">12464</strain>
    </source>
</reference>
<evidence type="ECO:0000256" key="2">
    <source>
        <dbReference type="PROSITE-ProRule" id="PRU00335"/>
    </source>
</evidence>